<feature type="region of interest" description="Disordered" evidence="2">
    <location>
        <begin position="1"/>
        <end position="24"/>
    </location>
</feature>
<proteinExistence type="inferred from homology"/>
<reference evidence="3 4" key="1">
    <citation type="submission" date="2024-06" db="EMBL/GenBank/DDBJ databases">
        <title>The Natural Products Discovery Center: Release of the First 8490 Sequenced Strains for Exploring Actinobacteria Biosynthetic Diversity.</title>
        <authorList>
            <person name="Kalkreuter E."/>
            <person name="Kautsar S.A."/>
            <person name="Yang D."/>
            <person name="Bader C.D."/>
            <person name="Teijaro C.N."/>
            <person name="Fluegel L."/>
            <person name="Davis C.M."/>
            <person name="Simpson J.R."/>
            <person name="Lauterbach L."/>
            <person name="Steele A.D."/>
            <person name="Gui C."/>
            <person name="Meng S."/>
            <person name="Li G."/>
            <person name="Viehrig K."/>
            <person name="Ye F."/>
            <person name="Su P."/>
            <person name="Kiefer A.F."/>
            <person name="Nichols A."/>
            <person name="Cepeda A.J."/>
            <person name="Yan W."/>
            <person name="Fan B."/>
            <person name="Jiang Y."/>
            <person name="Adhikari A."/>
            <person name="Zheng C.-J."/>
            <person name="Schuster L."/>
            <person name="Cowan T.M."/>
            <person name="Smanski M.J."/>
            <person name="Chevrette M.G."/>
            <person name="De Carvalho L.P.S."/>
            <person name="Shen B."/>
        </authorList>
    </citation>
    <scope>NUCLEOTIDE SEQUENCE [LARGE SCALE GENOMIC DNA]</scope>
    <source>
        <strain evidence="3 4">NPDC048946</strain>
    </source>
</reference>
<comment type="similarity">
    <text evidence="1">Belongs to the asp23 family.</text>
</comment>
<dbReference type="PANTHER" id="PTHR34297:SF3">
    <property type="entry name" value="ALKALINE SHOCK PROTEIN 23"/>
    <property type="match status" value="1"/>
</dbReference>
<dbReference type="InterPro" id="IPR005531">
    <property type="entry name" value="Asp23"/>
</dbReference>
<name>A0ABV3DKD1_9ACTN</name>
<dbReference type="Pfam" id="PF03780">
    <property type="entry name" value="Asp23"/>
    <property type="match status" value="1"/>
</dbReference>
<dbReference type="PANTHER" id="PTHR34297">
    <property type="entry name" value="HYPOTHETICAL CYTOSOLIC PROTEIN-RELATED"/>
    <property type="match status" value="1"/>
</dbReference>
<feature type="compositionally biased region" description="Low complexity" evidence="2">
    <location>
        <begin position="8"/>
        <end position="24"/>
    </location>
</feature>
<dbReference type="RefSeq" id="WP_358355512.1">
    <property type="nucleotide sequence ID" value="NZ_JBEZFP010000046.1"/>
</dbReference>
<evidence type="ECO:0000256" key="2">
    <source>
        <dbReference type="SAM" id="MobiDB-lite"/>
    </source>
</evidence>
<evidence type="ECO:0000313" key="4">
    <source>
        <dbReference type="Proteomes" id="UP001551482"/>
    </source>
</evidence>
<evidence type="ECO:0000313" key="3">
    <source>
        <dbReference type="EMBL" id="MEU8135624.1"/>
    </source>
</evidence>
<sequence>MAERPIKAAEAGNAPSGSSSGHSIQVSALESDKGRTAIADSVVAKISGIAAREISGVHDLGKGVSRAFASVRQRVPGGKPNVAQGVSVEVGERQCAVDLTIIVEYGVAISEVAHAVRENIIEAVERMTGLEVVEVNLSVDDIYIDMGDDDSSSGRSLQ</sequence>
<accession>A0ABV3DKD1</accession>
<comment type="caution">
    <text evidence="3">The sequence shown here is derived from an EMBL/GenBank/DDBJ whole genome shotgun (WGS) entry which is preliminary data.</text>
</comment>
<protein>
    <submittedName>
        <fullName evidence="3">Asp23/Gls24 family envelope stress response protein</fullName>
    </submittedName>
</protein>
<gene>
    <name evidence="3" type="ORF">AB0C36_19150</name>
</gene>
<evidence type="ECO:0000256" key="1">
    <source>
        <dbReference type="ARBA" id="ARBA00005721"/>
    </source>
</evidence>
<organism evidence="3 4">
    <name type="scientific">Streptodolium elevatio</name>
    <dbReference type="NCBI Taxonomy" id="3157996"/>
    <lineage>
        <taxon>Bacteria</taxon>
        <taxon>Bacillati</taxon>
        <taxon>Actinomycetota</taxon>
        <taxon>Actinomycetes</taxon>
        <taxon>Kitasatosporales</taxon>
        <taxon>Streptomycetaceae</taxon>
        <taxon>Streptodolium</taxon>
    </lineage>
</organism>
<dbReference type="EMBL" id="JBEZFP010000046">
    <property type="protein sequence ID" value="MEU8135624.1"/>
    <property type="molecule type" value="Genomic_DNA"/>
</dbReference>
<keyword evidence="4" id="KW-1185">Reference proteome</keyword>
<dbReference type="Proteomes" id="UP001551482">
    <property type="component" value="Unassembled WGS sequence"/>
</dbReference>